<feature type="compositionally biased region" description="Polar residues" evidence="1">
    <location>
        <begin position="330"/>
        <end position="344"/>
    </location>
</feature>
<evidence type="ECO:0000313" key="2">
    <source>
        <dbReference type="EMBL" id="PGH26411.1"/>
    </source>
</evidence>
<comment type="caution">
    <text evidence="2">The sequence shown here is derived from an EMBL/GenBank/DDBJ whole genome shotgun (WGS) entry which is preliminary data.</text>
</comment>
<dbReference type="Proteomes" id="UP000224634">
    <property type="component" value="Unassembled WGS sequence"/>
</dbReference>
<feature type="compositionally biased region" description="Polar residues" evidence="1">
    <location>
        <begin position="934"/>
        <end position="946"/>
    </location>
</feature>
<reference evidence="2 3" key="1">
    <citation type="submission" date="2017-10" db="EMBL/GenBank/DDBJ databases">
        <title>Comparative genomics in systemic dimorphic fungi from Ajellomycetaceae.</title>
        <authorList>
            <person name="Munoz J.F."/>
            <person name="Mcewen J.G."/>
            <person name="Clay O.K."/>
            <person name="Cuomo C.A."/>
        </authorList>
    </citation>
    <scope>NUCLEOTIDE SEQUENCE [LARGE SCALE GENOMIC DNA]</scope>
    <source>
        <strain evidence="2 3">UAMH7299</strain>
    </source>
</reference>
<feature type="compositionally biased region" description="Basic and acidic residues" evidence="1">
    <location>
        <begin position="349"/>
        <end position="362"/>
    </location>
</feature>
<feature type="compositionally biased region" description="Polar residues" evidence="1">
    <location>
        <begin position="285"/>
        <end position="299"/>
    </location>
</feature>
<feature type="region of interest" description="Disordered" evidence="1">
    <location>
        <begin position="101"/>
        <end position="127"/>
    </location>
</feature>
<feature type="compositionally biased region" description="Polar residues" evidence="1">
    <location>
        <begin position="688"/>
        <end position="708"/>
    </location>
</feature>
<feature type="compositionally biased region" description="Polar residues" evidence="1">
    <location>
        <begin position="484"/>
        <end position="496"/>
    </location>
</feature>
<gene>
    <name evidence="2" type="ORF">AJ80_01909</name>
</gene>
<feature type="compositionally biased region" description="Low complexity" evidence="1">
    <location>
        <begin position="718"/>
        <end position="744"/>
    </location>
</feature>
<organism evidence="2 3">
    <name type="scientific">Polytolypa hystricis (strain UAMH7299)</name>
    <dbReference type="NCBI Taxonomy" id="1447883"/>
    <lineage>
        <taxon>Eukaryota</taxon>
        <taxon>Fungi</taxon>
        <taxon>Dikarya</taxon>
        <taxon>Ascomycota</taxon>
        <taxon>Pezizomycotina</taxon>
        <taxon>Eurotiomycetes</taxon>
        <taxon>Eurotiomycetidae</taxon>
        <taxon>Onygenales</taxon>
        <taxon>Onygenales incertae sedis</taxon>
        <taxon>Polytolypa</taxon>
    </lineage>
</organism>
<feature type="compositionally biased region" description="Basic and acidic residues" evidence="1">
    <location>
        <begin position="36"/>
        <end position="61"/>
    </location>
</feature>
<feature type="compositionally biased region" description="Basic residues" evidence="1">
    <location>
        <begin position="320"/>
        <end position="329"/>
    </location>
</feature>
<dbReference type="STRING" id="1447883.A0A2B7YZD8"/>
<dbReference type="AlphaFoldDB" id="A0A2B7YZD8"/>
<feature type="compositionally biased region" description="Low complexity" evidence="1">
    <location>
        <begin position="458"/>
        <end position="472"/>
    </location>
</feature>
<dbReference type="OrthoDB" id="4188047at2759"/>
<feature type="region of interest" description="Disordered" evidence="1">
    <location>
        <begin position="403"/>
        <end position="597"/>
    </location>
</feature>
<sequence>MEFLDGYYEGEEAPSPTILRHRPKQSLERLSLASSEKIRRRDGWWKQDSRMHNDAHRRSDPGKTTGLMRGSDSCGKQASHFPPHQTTKEVFKIRHWRLGQLRATQPSRATRTPKTRQRPSNSWPSTAKELEAREARLWVLPELHDAGRSSLDPCEITISDEGRDFFYPGVSKLPSLLDSNEKINENTTLSSHHDHNGVGATPDAGAENHDSNANCTIRDESVSAKRPTAEKRPTEGFRLAAPGFAGWLVPSKPPSTQPTTSNGAVLADVLPMSYGNETHCLIKPGNSSARNSDPNNHNGHASHGRRPSSTAPISQLPIRRTQRATKPTRQKLTYYNLESSSSPSVARVLEPHGRPTDGEHLPHTRQLARASRARDHHNRKDPRTIIAPTVPRNAKTTHIDLQCLPPRSSSKAHTAVKGANRRRISAAGSSAPRRGRSSTTSATSSSHNKTNVSMTLQSSGKATTSKSTEAATLPGENNMRDSSRNYLCSLESNSPLPSLHHDRSATAQLRPQSYSLESAPSPRQNETIGRSVTPQSKLRRSAAFRSRCTGSSSGDKRPESSPPDRQRSRRSLDERELRPVDQMSCYSSEAHAQSQEKLSRAERVFALRMRDIAAARTYIKTALQDGSSSKSETKSESEPATSHTGDNQKDTCEITKNIKTPPGRKPPSPPPSVPLPADPPTPIPRPYSSCSSKENKAQQPLTPHQIVQQRPRDCEIDSTSTRRSTSSSSTSRYSQSSPARSSTTMGIHDSADIYTAGKYTDPPATRLAGPEIERAQTHHRSPSHDINQASHVRSRSGSTATSHLDHNRNSVSASQTPSASRSSSRSHTSRSVLHYSQDLHSAQHLEARIATLERQNKMLQAALIAALDVGVTFDADVVRTGAVHSPAYINATTPTASVIGGLGCDARGVKEANRASYWSVATTYASGRRDEVDTNGSEPDQSSPSERFTDQKC</sequence>
<feature type="compositionally biased region" description="Polar residues" evidence="1">
    <location>
        <begin position="505"/>
        <end position="536"/>
    </location>
</feature>
<feature type="region of interest" description="Disordered" evidence="1">
    <location>
        <begin position="774"/>
        <end position="831"/>
    </location>
</feature>
<keyword evidence="3" id="KW-1185">Reference proteome</keyword>
<feature type="region of interest" description="Disordered" evidence="1">
    <location>
        <begin position="187"/>
        <end position="236"/>
    </location>
</feature>
<proteinExistence type="predicted"/>
<feature type="compositionally biased region" description="Pro residues" evidence="1">
    <location>
        <begin position="663"/>
        <end position="685"/>
    </location>
</feature>
<evidence type="ECO:0000256" key="1">
    <source>
        <dbReference type="SAM" id="MobiDB-lite"/>
    </source>
</evidence>
<feature type="compositionally biased region" description="Polar residues" evidence="1">
    <location>
        <begin position="584"/>
        <end position="596"/>
    </location>
</feature>
<feature type="compositionally biased region" description="Basic and acidic residues" evidence="1">
    <location>
        <begin position="554"/>
        <end position="579"/>
    </location>
</feature>
<feature type="compositionally biased region" description="Low complexity" evidence="1">
    <location>
        <begin position="425"/>
        <end position="446"/>
    </location>
</feature>
<accession>A0A2B7YZD8</accession>
<feature type="region of interest" description="Disordered" evidence="1">
    <location>
        <begin position="281"/>
        <end position="382"/>
    </location>
</feature>
<feature type="region of interest" description="Disordered" evidence="1">
    <location>
        <begin position="623"/>
        <end position="748"/>
    </location>
</feature>
<name>A0A2B7YZD8_POLH7</name>
<feature type="region of interest" description="Disordered" evidence="1">
    <location>
        <begin position="928"/>
        <end position="953"/>
    </location>
</feature>
<feature type="region of interest" description="Disordered" evidence="1">
    <location>
        <begin position="1"/>
        <end position="84"/>
    </location>
</feature>
<feature type="compositionally biased region" description="Basic and acidic residues" evidence="1">
    <location>
        <begin position="217"/>
        <end position="235"/>
    </location>
</feature>
<feature type="compositionally biased region" description="Polar residues" evidence="1">
    <location>
        <begin position="784"/>
        <end position="802"/>
    </location>
</feature>
<feature type="compositionally biased region" description="Low complexity" evidence="1">
    <location>
        <begin position="810"/>
        <end position="831"/>
    </location>
</feature>
<dbReference type="EMBL" id="PDNA01000017">
    <property type="protein sequence ID" value="PGH26411.1"/>
    <property type="molecule type" value="Genomic_DNA"/>
</dbReference>
<feature type="compositionally biased region" description="Polar residues" evidence="1">
    <location>
        <begin position="447"/>
        <end position="457"/>
    </location>
</feature>
<evidence type="ECO:0000313" key="3">
    <source>
        <dbReference type="Proteomes" id="UP000224634"/>
    </source>
</evidence>
<protein>
    <submittedName>
        <fullName evidence="2">Uncharacterized protein</fullName>
    </submittedName>
</protein>